<evidence type="ECO:0000259" key="6">
    <source>
        <dbReference type="Pfam" id="PF00324"/>
    </source>
</evidence>
<keyword evidence="8" id="KW-1185">Reference proteome</keyword>
<keyword evidence="2 5" id="KW-0812">Transmembrane</keyword>
<sequence>MAYSSGHQIVSQLRRRRLGVIHLVFFTVAASAPLTVLGGGVTTAFAVTGVPGVPLAFLILALSLAIFAAGYAAMSRFVANAGAFYSYLAQGLGRVAGVAGAFVALVAYNAIQIGLYGLFGATMADFASTTFGLNLEWWLWALVALALVGALGVLRVDLNATILAVLLVLECVAVVLYDLGALGDPADGTVSFAGFQPDQLFIPGVGAVFAFGVACFIGFESSAIYSEECKDPQRTVGRATFVAVIFTGLFYAFSAWAMTVNVGPANLQAAAAENGPGLVFGALGTHYAPIMSDVAGVLFLTSVFAALLSFHNGVARYFFALGRERVLPDVLDTVGTRSGGPVAGSLLQTAIAVVVLAIFVVSGTDPVLELFTWFSGVAALGVVLLMAGTSAAVVGFFRRHPNAPASVWQRLIAPVVACVLLSAIVIILVANFDALLGTDPTSPLRWILPALVLVAAAGGAVWALVLRSSRPAVYAGIGHVALAPVEEEPRLDLPTVSRRR</sequence>
<protein>
    <submittedName>
        <fullName evidence="7">APC family permease</fullName>
    </submittedName>
</protein>
<evidence type="ECO:0000256" key="5">
    <source>
        <dbReference type="SAM" id="Phobius"/>
    </source>
</evidence>
<feature type="transmembrane region" description="Helical" evidence="5">
    <location>
        <begin position="340"/>
        <end position="361"/>
    </location>
</feature>
<feature type="transmembrane region" description="Helical" evidence="5">
    <location>
        <begin position="444"/>
        <end position="465"/>
    </location>
</feature>
<evidence type="ECO:0000256" key="1">
    <source>
        <dbReference type="ARBA" id="ARBA00004141"/>
    </source>
</evidence>
<feature type="transmembrane region" description="Helical" evidence="5">
    <location>
        <begin position="411"/>
        <end position="432"/>
    </location>
</feature>
<evidence type="ECO:0000313" key="7">
    <source>
        <dbReference type="EMBL" id="MCO1658670.1"/>
    </source>
</evidence>
<evidence type="ECO:0000256" key="2">
    <source>
        <dbReference type="ARBA" id="ARBA00022692"/>
    </source>
</evidence>
<feature type="transmembrane region" description="Helical" evidence="5">
    <location>
        <begin position="161"/>
        <end position="180"/>
    </location>
</feature>
<feature type="domain" description="Amino acid permease/ SLC12A" evidence="6">
    <location>
        <begin position="23"/>
        <end position="443"/>
    </location>
</feature>
<feature type="transmembrane region" description="Helical" evidence="5">
    <location>
        <begin position="95"/>
        <end position="117"/>
    </location>
</feature>
<feature type="transmembrane region" description="Helical" evidence="5">
    <location>
        <begin position="20"/>
        <end position="47"/>
    </location>
</feature>
<accession>A0ABT1A6S4</accession>
<dbReference type="Proteomes" id="UP001165283">
    <property type="component" value="Unassembled WGS sequence"/>
</dbReference>
<keyword evidence="4 5" id="KW-0472">Membrane</keyword>
<feature type="transmembrane region" description="Helical" evidence="5">
    <location>
        <begin position="373"/>
        <end position="399"/>
    </location>
</feature>
<evidence type="ECO:0000256" key="4">
    <source>
        <dbReference type="ARBA" id="ARBA00023136"/>
    </source>
</evidence>
<feature type="transmembrane region" description="Helical" evidence="5">
    <location>
        <begin position="137"/>
        <end position="154"/>
    </location>
</feature>
<keyword evidence="3 5" id="KW-1133">Transmembrane helix</keyword>
<feature type="transmembrane region" description="Helical" evidence="5">
    <location>
        <begin position="297"/>
        <end position="319"/>
    </location>
</feature>
<dbReference type="PANTHER" id="PTHR42770">
    <property type="entry name" value="AMINO ACID TRANSPORTER-RELATED"/>
    <property type="match status" value="1"/>
</dbReference>
<evidence type="ECO:0000256" key="3">
    <source>
        <dbReference type="ARBA" id="ARBA00022989"/>
    </source>
</evidence>
<dbReference type="InterPro" id="IPR050367">
    <property type="entry name" value="APC_superfamily"/>
</dbReference>
<dbReference type="Pfam" id="PF00324">
    <property type="entry name" value="AA_permease"/>
    <property type="match status" value="1"/>
</dbReference>
<dbReference type="PIRSF" id="PIRSF006060">
    <property type="entry name" value="AA_transporter"/>
    <property type="match status" value="1"/>
</dbReference>
<gene>
    <name evidence="7" type="ORF">KDL28_26745</name>
</gene>
<feature type="transmembrane region" description="Helical" evidence="5">
    <location>
        <begin position="239"/>
        <end position="258"/>
    </location>
</feature>
<dbReference type="InterPro" id="IPR004841">
    <property type="entry name" value="AA-permease/SLC12A_dom"/>
</dbReference>
<reference evidence="7" key="1">
    <citation type="submission" date="2021-04" db="EMBL/GenBank/DDBJ databases">
        <title>Pseudonocardia sp. nov., isolated from sandy soil of mangrove forest.</title>
        <authorList>
            <person name="Zan Z."/>
            <person name="Huang R."/>
            <person name="Liu W."/>
        </authorList>
    </citation>
    <scope>NUCLEOTIDE SEQUENCE</scope>
    <source>
        <strain evidence="7">S2-4</strain>
    </source>
</reference>
<organism evidence="7 8">
    <name type="scientific">Pseudonocardia humida</name>
    <dbReference type="NCBI Taxonomy" id="2800819"/>
    <lineage>
        <taxon>Bacteria</taxon>
        <taxon>Bacillati</taxon>
        <taxon>Actinomycetota</taxon>
        <taxon>Actinomycetes</taxon>
        <taxon>Pseudonocardiales</taxon>
        <taxon>Pseudonocardiaceae</taxon>
        <taxon>Pseudonocardia</taxon>
    </lineage>
</organism>
<comment type="subcellular location">
    <subcellularLocation>
        <location evidence="1">Membrane</location>
        <topology evidence="1">Multi-pass membrane protein</topology>
    </subcellularLocation>
</comment>
<feature type="transmembrane region" description="Helical" evidence="5">
    <location>
        <begin position="53"/>
        <end position="74"/>
    </location>
</feature>
<dbReference type="PANTHER" id="PTHR42770:SF16">
    <property type="entry name" value="AMINO ACID PERMEASE"/>
    <property type="match status" value="1"/>
</dbReference>
<dbReference type="Gene3D" id="1.20.1740.10">
    <property type="entry name" value="Amino acid/polyamine transporter I"/>
    <property type="match status" value="1"/>
</dbReference>
<name>A0ABT1A6S4_9PSEU</name>
<feature type="transmembrane region" description="Helical" evidence="5">
    <location>
        <begin position="200"/>
        <end position="219"/>
    </location>
</feature>
<comment type="caution">
    <text evidence="7">The sequence shown here is derived from an EMBL/GenBank/DDBJ whole genome shotgun (WGS) entry which is preliminary data.</text>
</comment>
<dbReference type="EMBL" id="JAGSOV010000057">
    <property type="protein sequence ID" value="MCO1658670.1"/>
    <property type="molecule type" value="Genomic_DNA"/>
</dbReference>
<evidence type="ECO:0000313" key="8">
    <source>
        <dbReference type="Proteomes" id="UP001165283"/>
    </source>
</evidence>
<proteinExistence type="predicted"/>